<dbReference type="Gene3D" id="3.30.420.40">
    <property type="match status" value="2"/>
</dbReference>
<dbReference type="AlphaFoldDB" id="A0A7T7XLM2"/>
<feature type="domain" description="ATPase BadF/BadG/BcrA/BcrD type" evidence="1">
    <location>
        <begin position="4"/>
        <end position="302"/>
    </location>
</feature>
<evidence type="ECO:0000259" key="1">
    <source>
        <dbReference type="Pfam" id="PF01869"/>
    </source>
</evidence>
<protein>
    <recommendedName>
        <fullName evidence="1">ATPase BadF/BadG/BcrA/BcrD type domain-containing protein</fullName>
    </recommendedName>
</protein>
<evidence type="ECO:0000313" key="3">
    <source>
        <dbReference type="Proteomes" id="UP000595917"/>
    </source>
</evidence>
<dbReference type="Pfam" id="PF01869">
    <property type="entry name" value="BcrAD_BadFG"/>
    <property type="match status" value="1"/>
</dbReference>
<accession>A0A7T7XLM2</accession>
<organism evidence="2 3">
    <name type="scientific">Breznakiella homolactica</name>
    <dbReference type="NCBI Taxonomy" id="2798577"/>
    <lineage>
        <taxon>Bacteria</taxon>
        <taxon>Pseudomonadati</taxon>
        <taxon>Spirochaetota</taxon>
        <taxon>Spirochaetia</taxon>
        <taxon>Spirochaetales</taxon>
        <taxon>Breznakiellaceae</taxon>
        <taxon>Breznakiella</taxon>
    </lineage>
</organism>
<dbReference type="Proteomes" id="UP000595917">
    <property type="component" value="Chromosome"/>
</dbReference>
<dbReference type="PANTHER" id="PTHR43190:SF3">
    <property type="entry name" value="N-ACETYL-D-GLUCOSAMINE KINASE"/>
    <property type="match status" value="1"/>
</dbReference>
<dbReference type="InterPro" id="IPR002731">
    <property type="entry name" value="ATPase_BadF"/>
</dbReference>
<gene>
    <name evidence="2" type="ORF">JFL75_16315</name>
</gene>
<dbReference type="CDD" id="cd24007">
    <property type="entry name" value="ASKHA_NBD_eukNAGK-like"/>
    <property type="match status" value="1"/>
</dbReference>
<dbReference type="InterPro" id="IPR052519">
    <property type="entry name" value="Euk-type_GlcNAc_Kinase"/>
</dbReference>
<name>A0A7T7XLM2_9SPIR</name>
<reference evidence="2" key="1">
    <citation type="submission" date="2021-01" db="EMBL/GenBank/DDBJ databases">
        <title>Description of Breznakiella homolactica.</title>
        <authorList>
            <person name="Song Y."/>
            <person name="Brune A."/>
        </authorList>
    </citation>
    <scope>NUCLEOTIDE SEQUENCE</scope>
    <source>
        <strain evidence="2">RmG30</strain>
    </source>
</reference>
<dbReference type="InterPro" id="IPR043129">
    <property type="entry name" value="ATPase_NBD"/>
</dbReference>
<proteinExistence type="predicted"/>
<dbReference type="SUPFAM" id="SSF53067">
    <property type="entry name" value="Actin-like ATPase domain"/>
    <property type="match status" value="2"/>
</dbReference>
<sequence length="310" mass="33346">MYVLGIDSGGTHYRVLAVDENGQKLGEYSGGTCSHYYFPREEMVRGINENIDRCLETFGGRREDCRYIVCGTTGLDSKEDEAILIEAYESLAGFSCPVYCINDAELAHHTVTGGVGALVISGTGSIAFGRSSDGRSARTGGWLFSIMGEEGSGSWVSRMALRHLGNCLDGAAERGPLAELVSAETNVHTHKELMDLAVAIGTPPWREPKLGALVDKAADAGDPYAAEIITKAAHEIFKLAETIVTMLQLDAEPDFKIGIWGSNIVNSRRHREIFTGLIGQRFPRAAVILPSKSAAQGAAELALDRLKKNG</sequence>
<dbReference type="EMBL" id="CP067089">
    <property type="protein sequence ID" value="QQO08482.1"/>
    <property type="molecule type" value="Genomic_DNA"/>
</dbReference>
<dbReference type="RefSeq" id="WP_215625788.1">
    <property type="nucleotide sequence ID" value="NZ_CP067089.2"/>
</dbReference>
<keyword evidence="3" id="KW-1185">Reference proteome</keyword>
<dbReference type="PANTHER" id="PTHR43190">
    <property type="entry name" value="N-ACETYL-D-GLUCOSAMINE KINASE"/>
    <property type="match status" value="1"/>
</dbReference>
<dbReference type="KEGG" id="bhc:JFL75_16315"/>
<evidence type="ECO:0000313" key="2">
    <source>
        <dbReference type="EMBL" id="QQO08482.1"/>
    </source>
</evidence>